<feature type="transmembrane region" description="Helical" evidence="17">
    <location>
        <begin position="44"/>
        <end position="65"/>
    </location>
</feature>
<feature type="transmembrane region" description="Helical" evidence="17">
    <location>
        <begin position="141"/>
        <end position="160"/>
    </location>
</feature>
<evidence type="ECO:0000256" key="4">
    <source>
        <dbReference type="ARBA" id="ARBA00010089"/>
    </source>
</evidence>
<evidence type="ECO:0000256" key="3">
    <source>
        <dbReference type="ARBA" id="ARBA00004906"/>
    </source>
</evidence>
<evidence type="ECO:0000256" key="16">
    <source>
        <dbReference type="SAM" id="MobiDB-lite"/>
    </source>
</evidence>
<evidence type="ECO:0000256" key="1">
    <source>
        <dbReference type="ARBA" id="ARBA00000900"/>
    </source>
</evidence>
<evidence type="ECO:0000256" key="10">
    <source>
        <dbReference type="ARBA" id="ARBA00022786"/>
    </source>
</evidence>
<dbReference type="Pfam" id="PF25563">
    <property type="entry name" value="TPR_SYVN1_N"/>
    <property type="match status" value="1"/>
</dbReference>
<accession>A0ABQ7JVY6</accession>
<evidence type="ECO:0000313" key="20">
    <source>
        <dbReference type="Proteomes" id="UP001194696"/>
    </source>
</evidence>
<dbReference type="Gene3D" id="3.30.40.10">
    <property type="entry name" value="Zinc/RING finger domain, C3HC4 (zinc finger)"/>
    <property type="match status" value="1"/>
</dbReference>
<comment type="subcellular location">
    <subcellularLocation>
        <location evidence="2">Endoplasmic reticulum membrane</location>
        <topology evidence="2">Multi-pass membrane protein</topology>
    </subcellularLocation>
</comment>
<dbReference type="SMART" id="SM00184">
    <property type="entry name" value="RING"/>
    <property type="match status" value="1"/>
</dbReference>
<dbReference type="InterPro" id="IPR013083">
    <property type="entry name" value="Znf_RING/FYVE/PHD"/>
</dbReference>
<dbReference type="SUPFAM" id="SSF57850">
    <property type="entry name" value="RING/U-box"/>
    <property type="match status" value="1"/>
</dbReference>
<dbReference type="InterPro" id="IPR050731">
    <property type="entry name" value="HRD1_E3_ubiq-ligases"/>
</dbReference>
<evidence type="ECO:0000256" key="14">
    <source>
        <dbReference type="ARBA" id="ARBA00023136"/>
    </source>
</evidence>
<feature type="transmembrane region" description="Helical" evidence="17">
    <location>
        <begin position="101"/>
        <end position="120"/>
    </location>
</feature>
<name>A0ABQ7JVY6_9FUNG</name>
<evidence type="ECO:0000256" key="17">
    <source>
        <dbReference type="SAM" id="Phobius"/>
    </source>
</evidence>
<dbReference type="EMBL" id="JAAAIM010000583">
    <property type="protein sequence ID" value="KAG0286320.1"/>
    <property type="molecule type" value="Genomic_DNA"/>
</dbReference>
<keyword evidence="12" id="KW-0862">Zinc</keyword>
<dbReference type="CDD" id="cd16479">
    <property type="entry name" value="RING-H2_synoviolin"/>
    <property type="match status" value="1"/>
</dbReference>
<comment type="similarity">
    <text evidence="4">Belongs to the HRD1 family.</text>
</comment>
<evidence type="ECO:0000256" key="8">
    <source>
        <dbReference type="ARBA" id="ARBA00022723"/>
    </source>
</evidence>
<keyword evidence="6" id="KW-0808">Transferase</keyword>
<evidence type="ECO:0000256" key="15">
    <source>
        <dbReference type="PROSITE-ProRule" id="PRU00175"/>
    </source>
</evidence>
<proteinExistence type="inferred from homology"/>
<dbReference type="Proteomes" id="UP001194696">
    <property type="component" value="Unassembled WGS sequence"/>
</dbReference>
<dbReference type="PROSITE" id="PS50089">
    <property type="entry name" value="ZF_RING_2"/>
    <property type="match status" value="1"/>
</dbReference>
<organism evidence="19 20">
    <name type="scientific">Linnemannia gamsii</name>
    <dbReference type="NCBI Taxonomy" id="64522"/>
    <lineage>
        <taxon>Eukaryota</taxon>
        <taxon>Fungi</taxon>
        <taxon>Fungi incertae sedis</taxon>
        <taxon>Mucoromycota</taxon>
        <taxon>Mortierellomycotina</taxon>
        <taxon>Mortierellomycetes</taxon>
        <taxon>Mortierellales</taxon>
        <taxon>Mortierellaceae</taxon>
        <taxon>Linnemannia</taxon>
    </lineage>
</organism>
<reference evidence="19 20" key="1">
    <citation type="journal article" date="2020" name="Fungal Divers.">
        <title>Resolving the Mortierellaceae phylogeny through synthesis of multi-gene phylogenetics and phylogenomics.</title>
        <authorList>
            <person name="Vandepol N."/>
            <person name="Liber J."/>
            <person name="Desiro A."/>
            <person name="Na H."/>
            <person name="Kennedy M."/>
            <person name="Barry K."/>
            <person name="Grigoriev I.V."/>
            <person name="Miller A.N."/>
            <person name="O'Donnell K."/>
            <person name="Stajich J.E."/>
            <person name="Bonito G."/>
        </authorList>
    </citation>
    <scope>NUCLEOTIDE SEQUENCE [LARGE SCALE GENOMIC DNA]</scope>
    <source>
        <strain evidence="19 20">AD045</strain>
    </source>
</reference>
<comment type="pathway">
    <text evidence="3">Protein modification; protein ubiquitination.</text>
</comment>
<dbReference type="InterPro" id="IPR057992">
    <property type="entry name" value="TPR_SYVN1_N"/>
</dbReference>
<evidence type="ECO:0000259" key="18">
    <source>
        <dbReference type="PROSITE" id="PS50089"/>
    </source>
</evidence>
<gene>
    <name evidence="19" type="primary">HRD1</name>
    <name evidence="19" type="ORF">BGZ96_009543</name>
</gene>
<dbReference type="InterPro" id="IPR058051">
    <property type="entry name" value="Znf_RING_synoviolin"/>
</dbReference>
<dbReference type="InterPro" id="IPR001841">
    <property type="entry name" value="Znf_RING"/>
</dbReference>
<protein>
    <recommendedName>
        <fullName evidence="5">RING-type E3 ubiquitin transferase</fullName>
        <ecNumber evidence="5">2.3.2.27</ecNumber>
    </recommendedName>
</protein>
<dbReference type="PANTHER" id="PTHR22763:SF184">
    <property type="entry name" value="E3 UBIQUITIN-PROTEIN LIGASE SYNOVIOLIN"/>
    <property type="match status" value="1"/>
</dbReference>
<feature type="compositionally biased region" description="Low complexity" evidence="16">
    <location>
        <begin position="620"/>
        <end position="631"/>
    </location>
</feature>
<keyword evidence="20" id="KW-1185">Reference proteome</keyword>
<evidence type="ECO:0000256" key="5">
    <source>
        <dbReference type="ARBA" id="ARBA00012483"/>
    </source>
</evidence>
<keyword evidence="13 17" id="KW-1133">Transmembrane helix</keyword>
<dbReference type="Pfam" id="PF13639">
    <property type="entry name" value="zf-RING_2"/>
    <property type="match status" value="1"/>
</dbReference>
<feature type="compositionally biased region" description="Low complexity" evidence="16">
    <location>
        <begin position="378"/>
        <end position="394"/>
    </location>
</feature>
<keyword evidence="8" id="KW-0479">Metal-binding</keyword>
<feature type="compositionally biased region" description="Gly residues" evidence="16">
    <location>
        <begin position="403"/>
        <end position="412"/>
    </location>
</feature>
<feature type="compositionally biased region" description="Low complexity" evidence="16">
    <location>
        <begin position="737"/>
        <end position="749"/>
    </location>
</feature>
<evidence type="ECO:0000256" key="12">
    <source>
        <dbReference type="ARBA" id="ARBA00022833"/>
    </source>
</evidence>
<evidence type="ECO:0000256" key="2">
    <source>
        <dbReference type="ARBA" id="ARBA00004477"/>
    </source>
</evidence>
<dbReference type="EC" id="2.3.2.27" evidence="5"/>
<dbReference type="PANTHER" id="PTHR22763">
    <property type="entry name" value="RING ZINC FINGER PROTEIN"/>
    <property type="match status" value="1"/>
</dbReference>
<keyword evidence="9 15" id="KW-0863">Zinc-finger</keyword>
<feature type="region of interest" description="Disordered" evidence="16">
    <location>
        <begin position="699"/>
        <end position="816"/>
    </location>
</feature>
<evidence type="ECO:0000256" key="6">
    <source>
        <dbReference type="ARBA" id="ARBA00022679"/>
    </source>
</evidence>
<keyword evidence="7 17" id="KW-0812">Transmembrane</keyword>
<sequence>MARLAVYGAISTILAGGVIASAFAQRSNFYSACIYLYKSNACMMIILNLGLFLTIIAGQLVLMIFFGKLRALEVEHLYERAWYAVTETCLAMTIFKDEFDTRFVVMFTLLLFLKVFHWLCQDRVDSMEQSPEIPLSFHARMVTIMSILVSLDILLVLHAIDLVAVSGPNMMIMFGFEYTLLATSLMASFGKYVLHTIDMRREDPWENKSMLLFYLDLVADFIKLVTYLLFFMVILVNYGLPLHIIRDVYMTMRSFLQKCKDLVQYRKATRNMNERYPDASRAELAALSDPICIICREEMVGQHGNTLAGTGADGAQAAAGTGTRPTGSNTNVPKKLPCGHIFHFHCLKSWLERQQSCPTCRRLVLDPPTPAPTPVPAVPGDQAAGGAAPGAAAPAPAPAPGQALGGVPGFGPFGNNAQPGPAHPPRQGMGYPLFAPQGHYPLGGWQPHAVGGAFPGAIPPEGGQAAAAATGTGTGTGTGAGTPGATPMAHPGFIPSYTIPNVAHPIPGFIPLFPVGHAATPTSGLQAQGGSEAAGTPSPFHGRATADQIPLTPLDALSDDQLKYLEENTRRGLQERLRVLQAVESQIAESVSVLNRVLGALPPAGTPFQSETADPPSPTIPTTSNSSAPSAGPNGTARNWVFGSAVGPALNTNSPVGLQSLARGISNGASPNGHVNGAINGNSNADASVPLATEAKTTVTVSQPEIVPPTSTSPSPIPSSVATAALNGSHEHEGEAAESTTTTTAATTADNSKGKGRKSDADLEQDLVEDSYPSYREQETAGIEGLVDGDDDEDSKFSPQEMVRRRWARSDVYSSE</sequence>
<evidence type="ECO:0000313" key="19">
    <source>
        <dbReference type="EMBL" id="KAG0286320.1"/>
    </source>
</evidence>
<feature type="region of interest" description="Disordered" evidence="16">
    <location>
        <begin position="371"/>
        <end position="431"/>
    </location>
</feature>
<feature type="transmembrane region" description="Helical" evidence="17">
    <location>
        <begin position="211"/>
        <end position="240"/>
    </location>
</feature>
<keyword evidence="11" id="KW-0256">Endoplasmic reticulum</keyword>
<feature type="compositionally biased region" description="Low complexity" evidence="16">
    <location>
        <begin position="462"/>
        <end position="471"/>
    </location>
</feature>
<feature type="compositionally biased region" description="Low complexity" evidence="16">
    <location>
        <begin position="708"/>
        <end position="725"/>
    </location>
</feature>
<feature type="region of interest" description="Disordered" evidence="16">
    <location>
        <begin position="462"/>
        <end position="483"/>
    </location>
</feature>
<evidence type="ECO:0000256" key="11">
    <source>
        <dbReference type="ARBA" id="ARBA00022824"/>
    </source>
</evidence>
<keyword evidence="10" id="KW-0833">Ubl conjugation pathway</keyword>
<feature type="region of interest" description="Disordered" evidence="16">
    <location>
        <begin position="605"/>
        <end position="636"/>
    </location>
</feature>
<evidence type="ECO:0000256" key="13">
    <source>
        <dbReference type="ARBA" id="ARBA00022989"/>
    </source>
</evidence>
<feature type="transmembrane region" description="Helical" evidence="17">
    <location>
        <begin position="172"/>
        <end position="190"/>
    </location>
</feature>
<comment type="catalytic activity">
    <reaction evidence="1">
        <text>S-ubiquitinyl-[E2 ubiquitin-conjugating enzyme]-L-cysteine + [acceptor protein]-L-lysine = [E2 ubiquitin-conjugating enzyme]-L-cysteine + N(6)-ubiquitinyl-[acceptor protein]-L-lysine.</text>
        <dbReference type="EC" id="2.3.2.27"/>
    </reaction>
</comment>
<feature type="compositionally biased region" description="Gly residues" evidence="16">
    <location>
        <begin position="472"/>
        <end position="482"/>
    </location>
</feature>
<comment type="caution">
    <text evidence="19">The sequence shown here is derived from an EMBL/GenBank/DDBJ whole genome shotgun (WGS) entry which is preliminary data.</text>
</comment>
<evidence type="ECO:0000256" key="7">
    <source>
        <dbReference type="ARBA" id="ARBA00022692"/>
    </source>
</evidence>
<keyword evidence="14 17" id="KW-0472">Membrane</keyword>
<evidence type="ECO:0000256" key="9">
    <source>
        <dbReference type="ARBA" id="ARBA00022771"/>
    </source>
</evidence>
<feature type="domain" description="RING-type" evidence="18">
    <location>
        <begin position="292"/>
        <end position="361"/>
    </location>
</feature>